<dbReference type="Proteomes" id="UP001304671">
    <property type="component" value="Unassembled WGS sequence"/>
</dbReference>
<keyword evidence="3" id="KW-1185">Reference proteome</keyword>
<proteinExistence type="predicted"/>
<feature type="compositionally biased region" description="Basic and acidic residues" evidence="1">
    <location>
        <begin position="17"/>
        <end position="26"/>
    </location>
</feature>
<dbReference type="EMBL" id="JAYFUL010000062">
    <property type="protein sequence ID" value="MEA5260659.1"/>
    <property type="molecule type" value="Genomic_DNA"/>
</dbReference>
<name>A0ABU5QVI1_9BACT</name>
<evidence type="ECO:0000313" key="2">
    <source>
        <dbReference type="EMBL" id="MEA5260659.1"/>
    </source>
</evidence>
<comment type="caution">
    <text evidence="2">The sequence shown here is derived from an EMBL/GenBank/DDBJ whole genome shotgun (WGS) entry which is preliminary data.</text>
</comment>
<organism evidence="2 3">
    <name type="scientific">Arcicella aquatica</name>
    <dbReference type="NCBI Taxonomy" id="217141"/>
    <lineage>
        <taxon>Bacteria</taxon>
        <taxon>Pseudomonadati</taxon>
        <taxon>Bacteroidota</taxon>
        <taxon>Cytophagia</taxon>
        <taxon>Cytophagales</taxon>
        <taxon>Flectobacillaceae</taxon>
        <taxon>Arcicella</taxon>
    </lineage>
</organism>
<reference evidence="2 3" key="1">
    <citation type="submission" date="2023-12" db="EMBL/GenBank/DDBJ databases">
        <title>Novel species of the genus Arcicella isolated from rivers.</title>
        <authorList>
            <person name="Lu H."/>
        </authorList>
    </citation>
    <scope>NUCLEOTIDE SEQUENCE [LARGE SCALE GENOMIC DNA]</scope>
    <source>
        <strain evidence="2 3">LMG 21963</strain>
    </source>
</reference>
<evidence type="ECO:0000256" key="1">
    <source>
        <dbReference type="SAM" id="MobiDB-lite"/>
    </source>
</evidence>
<evidence type="ECO:0000313" key="3">
    <source>
        <dbReference type="Proteomes" id="UP001304671"/>
    </source>
</evidence>
<sequence>MPVDKSEYEDFEDEESNNLRDNEDKNPQQLQTIFMKIEAFYTDKLYRFNEEIPLVWKEDNIKNTLWDYRFICDIITCLDVIKTISSEIKYYCGEDL</sequence>
<feature type="region of interest" description="Disordered" evidence="1">
    <location>
        <begin position="1"/>
        <end position="26"/>
    </location>
</feature>
<dbReference type="RefSeq" id="WP_323253376.1">
    <property type="nucleotide sequence ID" value="NZ_JAYFUL010000062.1"/>
</dbReference>
<gene>
    <name evidence="2" type="ORF">VB264_22870</name>
</gene>
<accession>A0ABU5QVI1</accession>
<protein>
    <submittedName>
        <fullName evidence="2">Uncharacterized protein</fullName>
    </submittedName>
</protein>